<dbReference type="STRING" id="1121919.SAMN02745975_01690"/>
<evidence type="ECO:0000313" key="1">
    <source>
        <dbReference type="EMBL" id="SHJ27817.1"/>
    </source>
</evidence>
<evidence type="ECO:0000313" key="2">
    <source>
        <dbReference type="Proteomes" id="UP000184536"/>
    </source>
</evidence>
<dbReference type="AlphaFoldDB" id="A0A1M6I039"/>
<accession>A0A1M6I039</accession>
<proteinExistence type="predicted"/>
<sequence length="186" mass="21519">MRFDAKEAWAEWNSLDFFPKSQFEAWSSALNDSHLKWSLDKSPSTSFSGKIKMRHLGGVRLLYCVCDTCNGKRTPSEINKSEGEYFGLLYIYEGSEIVFHEDKPLKLEKTVLPFGILQSSSNLSSYQKQKRQVHIHTENVLPFYFYVSAKNHWFTTFTEFPFINFSRLSTVVSINLFLDSFGAHAM</sequence>
<keyword evidence="2" id="KW-1185">Reference proteome</keyword>
<organism evidence="1 2">
    <name type="scientific">Geosporobacter subterraneus DSM 17957</name>
    <dbReference type="NCBI Taxonomy" id="1121919"/>
    <lineage>
        <taxon>Bacteria</taxon>
        <taxon>Bacillati</taxon>
        <taxon>Bacillota</taxon>
        <taxon>Clostridia</taxon>
        <taxon>Peptostreptococcales</taxon>
        <taxon>Thermotaleaceae</taxon>
        <taxon>Geosporobacter</taxon>
    </lineage>
</organism>
<gene>
    <name evidence="1" type="ORF">SAMN02745975_01690</name>
</gene>
<dbReference type="Proteomes" id="UP000184536">
    <property type="component" value="Unassembled WGS sequence"/>
</dbReference>
<reference evidence="2" key="1">
    <citation type="submission" date="2016-11" db="EMBL/GenBank/DDBJ databases">
        <authorList>
            <person name="Varghese N."/>
            <person name="Submissions S."/>
        </authorList>
    </citation>
    <scope>NUCLEOTIDE SEQUENCE [LARGE SCALE GENOMIC DNA]</scope>
    <source>
        <strain evidence="2">DSM 17957</strain>
    </source>
</reference>
<dbReference type="EMBL" id="FQZV01000019">
    <property type="protein sequence ID" value="SHJ27817.1"/>
    <property type="molecule type" value="Genomic_DNA"/>
</dbReference>
<protein>
    <submittedName>
        <fullName evidence="1">Uncharacterized protein</fullName>
    </submittedName>
</protein>
<name>A0A1M6I039_9FIRM</name>